<feature type="domain" description="FAD-binding" evidence="1">
    <location>
        <begin position="2"/>
        <end position="320"/>
    </location>
</feature>
<reference evidence="3" key="1">
    <citation type="journal article" date="2019" name="Int. J. Syst. Evol. Microbiol.">
        <title>The Global Catalogue of Microorganisms (GCM) 10K type strain sequencing project: providing services to taxonomists for standard genome sequencing and annotation.</title>
        <authorList>
            <consortium name="The Broad Institute Genomics Platform"/>
            <consortium name="The Broad Institute Genome Sequencing Center for Infectious Disease"/>
            <person name="Wu L."/>
            <person name="Ma J."/>
        </authorList>
    </citation>
    <scope>NUCLEOTIDE SEQUENCE [LARGE SCALE GENOMIC DNA]</scope>
    <source>
        <strain evidence="3">CGMCC 4.7329</strain>
    </source>
</reference>
<organism evidence="2 3">
    <name type="scientific">Nocardia rhizosphaerihabitans</name>
    <dbReference type="NCBI Taxonomy" id="1691570"/>
    <lineage>
        <taxon>Bacteria</taxon>
        <taxon>Bacillati</taxon>
        <taxon>Actinomycetota</taxon>
        <taxon>Actinomycetes</taxon>
        <taxon>Mycobacteriales</taxon>
        <taxon>Nocardiaceae</taxon>
        <taxon>Nocardia</taxon>
    </lineage>
</organism>
<dbReference type="GO" id="GO:0004497">
    <property type="term" value="F:monooxygenase activity"/>
    <property type="evidence" value="ECO:0007669"/>
    <property type="project" value="UniProtKB-KW"/>
</dbReference>
<gene>
    <name evidence="2" type="ORF">GCM10011610_46930</name>
</gene>
<protein>
    <submittedName>
        <fullName evidence="2">Monooxygenase</fullName>
    </submittedName>
</protein>
<dbReference type="InterPro" id="IPR051704">
    <property type="entry name" value="FAD_aromatic-hydroxylase"/>
</dbReference>
<keyword evidence="2" id="KW-0560">Oxidoreductase</keyword>
<accession>A0ABQ2KP63</accession>
<comment type="caution">
    <text evidence="2">The sequence shown here is derived from an EMBL/GenBank/DDBJ whole genome shotgun (WGS) entry which is preliminary data.</text>
</comment>
<dbReference type="SUPFAM" id="SSF51905">
    <property type="entry name" value="FAD/NAD(P)-binding domain"/>
    <property type="match status" value="1"/>
</dbReference>
<dbReference type="Pfam" id="PF01494">
    <property type="entry name" value="FAD_binding_3"/>
    <property type="match status" value="1"/>
</dbReference>
<evidence type="ECO:0000313" key="3">
    <source>
        <dbReference type="Proteomes" id="UP000658127"/>
    </source>
</evidence>
<dbReference type="EMBL" id="BMNE01000005">
    <property type="protein sequence ID" value="GGN88968.1"/>
    <property type="molecule type" value="Genomic_DNA"/>
</dbReference>
<evidence type="ECO:0000313" key="2">
    <source>
        <dbReference type="EMBL" id="GGN88968.1"/>
    </source>
</evidence>
<name>A0ABQ2KP63_9NOCA</name>
<dbReference type="Gene3D" id="3.30.9.10">
    <property type="entry name" value="D-Amino Acid Oxidase, subunit A, domain 2"/>
    <property type="match status" value="1"/>
</dbReference>
<dbReference type="PANTHER" id="PTHR46865">
    <property type="entry name" value="OXIDOREDUCTASE-RELATED"/>
    <property type="match status" value="1"/>
</dbReference>
<dbReference type="PRINTS" id="PR00420">
    <property type="entry name" value="RNGMNOXGNASE"/>
</dbReference>
<dbReference type="InterPro" id="IPR036188">
    <property type="entry name" value="FAD/NAD-bd_sf"/>
</dbReference>
<sequence length="394" mass="41925">MRVLVSGGGIAGNSVALQLVRAGADVTVVERARQQRDGGQAVGLRGSSPRIAERMGLMPGIDRHRLHVRGMVDVDGRGREILRTSFHDGTGPLTDIEITRGDLNQVLLEAISASGGVTDYRYGDHVVSLEQDDTGVEVAFDSGSSGRFDLVIAADGVRSAVRRMAFGPEEQFVRYLGGYMSFFTMPTPESWEPGWMMAHAVPNASIALRPDSDPAACNVMITLRAAADPALRGDVAAQQRFIRRMLAGAGWLAPAALETMSTAADFVFDELVRLDPPSLSKGRVVLLGDSGFCGSPMTGRGTAMAIVGAYVLAGELAAAPGDLGAALSRYEATMIPFLQRAKRIPGGGIKSKVPATQFGLGLAHLRLKAFASPPVRQVLRRLSGDQVEELPVYR</sequence>
<proteinExistence type="predicted"/>
<dbReference type="Proteomes" id="UP000658127">
    <property type="component" value="Unassembled WGS sequence"/>
</dbReference>
<dbReference type="InterPro" id="IPR002938">
    <property type="entry name" value="FAD-bd"/>
</dbReference>
<dbReference type="Gene3D" id="3.50.50.60">
    <property type="entry name" value="FAD/NAD(P)-binding domain"/>
    <property type="match status" value="1"/>
</dbReference>
<dbReference type="RefSeq" id="WP_189032069.1">
    <property type="nucleotide sequence ID" value="NZ_BMNE01000005.1"/>
</dbReference>
<keyword evidence="3" id="KW-1185">Reference proteome</keyword>
<evidence type="ECO:0000259" key="1">
    <source>
        <dbReference type="Pfam" id="PF01494"/>
    </source>
</evidence>
<keyword evidence="2" id="KW-0503">Monooxygenase</keyword>
<dbReference type="PANTHER" id="PTHR46865:SF2">
    <property type="entry name" value="MONOOXYGENASE"/>
    <property type="match status" value="1"/>
</dbReference>